<proteinExistence type="predicted"/>
<keyword evidence="3" id="KW-0489">Methyltransferase</keyword>
<keyword evidence="4" id="KW-1185">Reference proteome</keyword>
<gene>
    <name evidence="3" type="ORF">HNQ41_002157</name>
</gene>
<evidence type="ECO:0000259" key="2">
    <source>
        <dbReference type="Pfam" id="PF13649"/>
    </source>
</evidence>
<dbReference type="SUPFAM" id="SSF53335">
    <property type="entry name" value="S-adenosyl-L-methionine-dependent methyltransferases"/>
    <property type="match status" value="1"/>
</dbReference>
<organism evidence="3 4">
    <name type="scientific">Texcoconibacillus texcoconensis</name>
    <dbReference type="NCBI Taxonomy" id="1095777"/>
    <lineage>
        <taxon>Bacteria</taxon>
        <taxon>Bacillati</taxon>
        <taxon>Bacillota</taxon>
        <taxon>Bacilli</taxon>
        <taxon>Bacillales</taxon>
        <taxon>Bacillaceae</taxon>
        <taxon>Texcoconibacillus</taxon>
    </lineage>
</organism>
<evidence type="ECO:0000313" key="3">
    <source>
        <dbReference type="EMBL" id="MBB5173967.1"/>
    </source>
</evidence>
<dbReference type="GO" id="GO:0008168">
    <property type="term" value="F:methyltransferase activity"/>
    <property type="evidence" value="ECO:0007669"/>
    <property type="project" value="UniProtKB-KW"/>
</dbReference>
<feature type="domain" description="Methyltransferase" evidence="2">
    <location>
        <begin position="36"/>
        <end position="131"/>
    </location>
</feature>
<dbReference type="Pfam" id="PF13649">
    <property type="entry name" value="Methyltransf_25"/>
    <property type="match status" value="1"/>
</dbReference>
<dbReference type="RefSeq" id="WP_184664398.1">
    <property type="nucleotide sequence ID" value="NZ_JACHHB010000009.1"/>
</dbReference>
<dbReference type="EMBL" id="JACHHB010000009">
    <property type="protein sequence ID" value="MBB5173967.1"/>
    <property type="molecule type" value="Genomic_DNA"/>
</dbReference>
<comment type="caution">
    <text evidence="3">The sequence shown here is derived from an EMBL/GenBank/DDBJ whole genome shotgun (WGS) entry which is preliminary data.</text>
</comment>
<dbReference type="PANTHER" id="PTHR43861">
    <property type="entry name" value="TRANS-ACONITATE 2-METHYLTRANSFERASE-RELATED"/>
    <property type="match status" value="1"/>
</dbReference>
<dbReference type="Gene3D" id="2.20.25.110">
    <property type="entry name" value="S-adenosyl-L-methionine-dependent methyltransferases"/>
    <property type="match status" value="1"/>
</dbReference>
<dbReference type="InterPro" id="IPR029063">
    <property type="entry name" value="SAM-dependent_MTases_sf"/>
</dbReference>
<dbReference type="GO" id="GO:0032259">
    <property type="term" value="P:methylation"/>
    <property type="evidence" value="ECO:0007669"/>
    <property type="project" value="UniProtKB-KW"/>
</dbReference>
<keyword evidence="3" id="KW-0830">Ubiquinone</keyword>
<evidence type="ECO:0000256" key="1">
    <source>
        <dbReference type="ARBA" id="ARBA00022679"/>
    </source>
</evidence>
<dbReference type="Gene3D" id="3.40.50.150">
    <property type="entry name" value="Vaccinia Virus protein VP39"/>
    <property type="match status" value="1"/>
</dbReference>
<dbReference type="AlphaFoldDB" id="A0A840QRQ2"/>
<dbReference type="InterPro" id="IPR041698">
    <property type="entry name" value="Methyltransf_25"/>
</dbReference>
<reference evidence="3 4" key="1">
    <citation type="submission" date="2020-08" db="EMBL/GenBank/DDBJ databases">
        <title>Genomic Encyclopedia of Type Strains, Phase IV (KMG-IV): sequencing the most valuable type-strain genomes for metagenomic binning, comparative biology and taxonomic classification.</title>
        <authorList>
            <person name="Goeker M."/>
        </authorList>
    </citation>
    <scope>NUCLEOTIDE SEQUENCE [LARGE SCALE GENOMIC DNA]</scope>
    <source>
        <strain evidence="3 4">DSM 24696</strain>
    </source>
</reference>
<dbReference type="Proteomes" id="UP000551878">
    <property type="component" value="Unassembled WGS sequence"/>
</dbReference>
<protein>
    <submittedName>
        <fullName evidence="3">Ubiquinone/menaquinone biosynthesis C-methylase UbiE</fullName>
    </submittedName>
</protein>
<dbReference type="CDD" id="cd02440">
    <property type="entry name" value="AdoMet_MTases"/>
    <property type="match status" value="1"/>
</dbReference>
<sequence length="245" mass="28360">MSYQQFAYIYDQLMTDAPYEQWLNFTRNYVKTPATILDVATGTGAIALMLAKEGYLVSAVDVSEDMLDVAKEKVEDAGVDVAFFQRDMRNMDGLGQYDAVTMFCDSLNYVLEETDVKQAFTRVYNHLCEGGTFLFDVHSREKIAQQINDRLYASNEEDISFVWVCEPGEYANMVEHDLSFFIQDDEEGGYRRVDEWHEQRTFSPEDYETWLREVGFEQVEISADFTEARPNGENERILFVAKKGY</sequence>
<evidence type="ECO:0000313" key="4">
    <source>
        <dbReference type="Proteomes" id="UP000551878"/>
    </source>
</evidence>
<keyword evidence="1" id="KW-0808">Transferase</keyword>
<accession>A0A840QRQ2</accession>
<name>A0A840QRQ2_9BACI</name>